<evidence type="ECO:0000259" key="1">
    <source>
        <dbReference type="Pfam" id="PF01471"/>
    </source>
</evidence>
<dbReference type="InterPro" id="IPR036365">
    <property type="entry name" value="PGBD-like_sf"/>
</dbReference>
<dbReference type="InterPro" id="IPR024408">
    <property type="entry name" value="Muramidase"/>
</dbReference>
<evidence type="ECO:0000313" key="3">
    <source>
        <dbReference type="EMBL" id="PHN07218.1"/>
    </source>
</evidence>
<dbReference type="RefSeq" id="WP_099149552.1">
    <property type="nucleotide sequence ID" value="NZ_PDUD01000011.1"/>
</dbReference>
<dbReference type="InterPro" id="IPR036366">
    <property type="entry name" value="PGBDSf"/>
</dbReference>
<evidence type="ECO:0000259" key="2">
    <source>
        <dbReference type="Pfam" id="PF11860"/>
    </source>
</evidence>
<dbReference type="Proteomes" id="UP000223913">
    <property type="component" value="Unassembled WGS sequence"/>
</dbReference>
<dbReference type="Gene3D" id="1.10.101.10">
    <property type="entry name" value="PGBD-like superfamily/PGBD"/>
    <property type="match status" value="1"/>
</dbReference>
<dbReference type="OrthoDB" id="1523598at2"/>
<evidence type="ECO:0000313" key="4">
    <source>
        <dbReference type="Proteomes" id="UP000223913"/>
    </source>
</evidence>
<dbReference type="Pfam" id="PF11860">
    <property type="entry name" value="Muramidase"/>
    <property type="match status" value="1"/>
</dbReference>
<dbReference type="Pfam" id="PF01471">
    <property type="entry name" value="PG_binding_1"/>
    <property type="match status" value="1"/>
</dbReference>
<dbReference type="EMBL" id="PDUD01000011">
    <property type="protein sequence ID" value="PHN07218.1"/>
    <property type="molecule type" value="Genomic_DNA"/>
</dbReference>
<dbReference type="AlphaFoldDB" id="A0A2D0NFM7"/>
<dbReference type="InterPro" id="IPR002477">
    <property type="entry name" value="Peptidoglycan-bd-like"/>
</dbReference>
<sequence length="338" mass="38456">MLTNITDQRIQQILTLPEDGTKQWEKDLERLRSGDVTLNRRTAGENTIKAVQRMLIFLGYSTASSGSFLIDGDFGRGTNRAVAQFQLEHGLNPAIGRDILAYPCSWNNARSRIVGIPDVTLDIATMEKMLEVCIAAIDKQEVSCGDFDEALNQLNLLHRRKLMTCRQILEKYGELAVQATQKLQEDKEVTVLPIWVLSIIRQETAGVVRPRFEQHILSSRVKDDPDLDFSELRYRSMSFGLGQVMGFNYLLIDEGSAKGMFFSPLEKQVYNVARFLSRARSSLRPVFAKSNPKDEDFHAVAKFYNGAGYWKHHYHESLQRWFREFKALGALELGNSSV</sequence>
<protein>
    <submittedName>
        <fullName evidence="3">Peptidoglycan-binding protein</fullName>
    </submittedName>
</protein>
<feature type="domain" description="Peptidoglycan binding-like" evidence="1">
    <location>
        <begin position="46"/>
        <end position="93"/>
    </location>
</feature>
<accession>A0A2D0NFM7</accession>
<reference evidence="3 4" key="1">
    <citation type="submission" date="2017-10" db="EMBL/GenBank/DDBJ databases">
        <title>The draft genome sequence of Lewinella nigricans NBRC 102662.</title>
        <authorList>
            <person name="Wang K."/>
        </authorList>
    </citation>
    <scope>NUCLEOTIDE SEQUENCE [LARGE SCALE GENOMIC DNA]</scope>
    <source>
        <strain evidence="3 4">NBRC 102662</strain>
    </source>
</reference>
<comment type="caution">
    <text evidence="3">The sequence shown here is derived from an EMBL/GenBank/DDBJ whole genome shotgun (WGS) entry which is preliminary data.</text>
</comment>
<keyword evidence="4" id="KW-1185">Reference proteome</keyword>
<gene>
    <name evidence="3" type="ORF">CRP01_08330</name>
</gene>
<dbReference type="SUPFAM" id="SSF47090">
    <property type="entry name" value="PGBD-like"/>
    <property type="match status" value="1"/>
</dbReference>
<proteinExistence type="predicted"/>
<name>A0A2D0NFM7_FLAN2</name>
<organism evidence="3 4">
    <name type="scientific">Flavilitoribacter nigricans (strain ATCC 23147 / DSM 23189 / NBRC 102662 / NCIMB 1420 / SS-2)</name>
    <name type="common">Lewinella nigricans</name>
    <dbReference type="NCBI Taxonomy" id="1122177"/>
    <lineage>
        <taxon>Bacteria</taxon>
        <taxon>Pseudomonadati</taxon>
        <taxon>Bacteroidota</taxon>
        <taxon>Saprospiria</taxon>
        <taxon>Saprospirales</taxon>
        <taxon>Lewinellaceae</taxon>
        <taxon>Flavilitoribacter</taxon>
    </lineage>
</organism>
<feature type="domain" description="N-acetylmuramidase" evidence="2">
    <location>
        <begin position="234"/>
        <end position="325"/>
    </location>
</feature>